<dbReference type="GO" id="GO:0004038">
    <property type="term" value="F:allantoinase activity"/>
    <property type="evidence" value="ECO:0007669"/>
    <property type="project" value="TreeGrafter"/>
</dbReference>
<dbReference type="Gene3D" id="3.20.20.140">
    <property type="entry name" value="Metal-dependent hydrolases"/>
    <property type="match status" value="1"/>
</dbReference>
<dbReference type="RefSeq" id="WP_207722679.1">
    <property type="nucleotide sequence ID" value="NZ_JACIEQ010000006.1"/>
</dbReference>
<keyword evidence="4" id="KW-0479">Metal-binding</keyword>
<comment type="caution">
    <text evidence="7">The sequence shown here is derived from an EMBL/GenBank/DDBJ whole genome shotgun (WGS) entry which is preliminary data.</text>
</comment>
<evidence type="ECO:0000313" key="7">
    <source>
        <dbReference type="EMBL" id="MBB4023521.1"/>
    </source>
</evidence>
<dbReference type="SUPFAM" id="SSF51556">
    <property type="entry name" value="Metallo-dependent hydrolases"/>
    <property type="match status" value="1"/>
</dbReference>
<evidence type="ECO:0000259" key="6">
    <source>
        <dbReference type="Pfam" id="PF01979"/>
    </source>
</evidence>
<dbReference type="PANTHER" id="PTHR43668">
    <property type="entry name" value="ALLANTOINASE"/>
    <property type="match status" value="1"/>
</dbReference>
<dbReference type="Proteomes" id="UP000585681">
    <property type="component" value="Unassembled WGS sequence"/>
</dbReference>
<name>A0A840CBW3_9RHOB</name>
<proteinExistence type="inferred from homology"/>
<evidence type="ECO:0000256" key="1">
    <source>
        <dbReference type="ARBA" id="ARBA00001947"/>
    </source>
</evidence>
<gene>
    <name evidence="7" type="ORF">GGR17_003356</name>
</gene>
<dbReference type="InterPro" id="IPR006680">
    <property type="entry name" value="Amidohydro-rel"/>
</dbReference>
<dbReference type="GO" id="GO:0006145">
    <property type="term" value="P:purine nucleobase catabolic process"/>
    <property type="evidence" value="ECO:0007669"/>
    <property type="project" value="TreeGrafter"/>
</dbReference>
<dbReference type="Pfam" id="PF01979">
    <property type="entry name" value="Amidohydro_1"/>
    <property type="match status" value="1"/>
</dbReference>
<reference evidence="7 8" key="1">
    <citation type="submission" date="2020-08" db="EMBL/GenBank/DDBJ databases">
        <title>Genomic Encyclopedia of Type Strains, Phase IV (KMG-IV): sequencing the most valuable type-strain genomes for metagenomic binning, comparative biology and taxonomic classification.</title>
        <authorList>
            <person name="Goeker M."/>
        </authorList>
    </citation>
    <scope>NUCLEOTIDE SEQUENCE [LARGE SCALE GENOMIC DNA]</scope>
    <source>
        <strain evidence="7 8">DSM 105040</strain>
    </source>
</reference>
<evidence type="ECO:0000256" key="3">
    <source>
        <dbReference type="ARBA" id="ARBA00010286"/>
    </source>
</evidence>
<evidence type="ECO:0000313" key="8">
    <source>
        <dbReference type="Proteomes" id="UP000585681"/>
    </source>
</evidence>
<dbReference type="GO" id="GO:0004151">
    <property type="term" value="F:dihydroorotase activity"/>
    <property type="evidence" value="ECO:0007669"/>
    <property type="project" value="UniProtKB-EC"/>
</dbReference>
<comment type="similarity">
    <text evidence="3">Belongs to the metallo-dependent hydrolases superfamily. DHOase family. Class I DHOase subfamily.</text>
</comment>
<evidence type="ECO:0000256" key="5">
    <source>
        <dbReference type="ARBA" id="ARBA00022801"/>
    </source>
</evidence>
<keyword evidence="8" id="KW-1185">Reference proteome</keyword>
<comment type="cofactor">
    <cofactor evidence="1">
        <name>Zn(2+)</name>
        <dbReference type="ChEBI" id="CHEBI:29105"/>
    </cofactor>
</comment>
<accession>A0A840CBW3</accession>
<comment type="function">
    <text evidence="2">Catalyzes the reversible cyclization of carbamoyl aspartate to dihydroorotate.</text>
</comment>
<organism evidence="7 8">
    <name type="scientific">Actibacterium naphthalenivorans</name>
    <dbReference type="NCBI Taxonomy" id="1614693"/>
    <lineage>
        <taxon>Bacteria</taxon>
        <taxon>Pseudomonadati</taxon>
        <taxon>Pseudomonadota</taxon>
        <taxon>Alphaproteobacteria</taxon>
        <taxon>Rhodobacterales</taxon>
        <taxon>Roseobacteraceae</taxon>
        <taxon>Actibacterium</taxon>
    </lineage>
</organism>
<evidence type="ECO:0000256" key="4">
    <source>
        <dbReference type="ARBA" id="ARBA00022723"/>
    </source>
</evidence>
<dbReference type="AlphaFoldDB" id="A0A840CBW3"/>
<sequence length="468" mass="51160">MSRIDTIIRNGRVVTSEAISEQSVGINNGLIAGLYACGEEPDAVEVIDASGLWVIPGVIDMHSHHREGTEPGFEYKDTIYTSTQQCAAGGVTTSVAMPNVTPPPNTLELLRKQFDLYRKDSVVDWNFNAAPTVAEEIAGMAGEGIGAFKIFMVVDTGRNYPHMPGIGVHDHGKIFEIMQACAAVDVPLMVHPHDQALMDVIEKKFWDRGERDALAYAKAYAAHDGLIWESAIGTLLRLQEAAGCHLHILHTQTAGSVDMIRKAKARGQRVTCEINPWALFLGYDWSAIQRLGSYALSYWVPDKNLPGLWEGLNDGTIDIVATDHAPHLAEEKEVGWEDGWRAHTGTPSTQFYVSMFLSAAQQGKISLERAVEVLSTKPAELFKLANKGRIATGYHADVVLIDPETEYTISNDDVLSLSGWSPYDGRVFKCKPVRTILRGQTIYKDGKVVGSKGTGLQAVARAETQSAV</sequence>
<dbReference type="InterPro" id="IPR002195">
    <property type="entry name" value="Dihydroorotase_CS"/>
</dbReference>
<dbReference type="PANTHER" id="PTHR43668:SF2">
    <property type="entry name" value="ALLANTOINASE"/>
    <property type="match status" value="1"/>
</dbReference>
<feature type="domain" description="Amidohydrolase-related" evidence="6">
    <location>
        <begin position="53"/>
        <end position="439"/>
    </location>
</feature>
<dbReference type="Gene3D" id="2.30.40.10">
    <property type="entry name" value="Urease, subunit C, domain 1"/>
    <property type="match status" value="1"/>
</dbReference>
<protein>
    <submittedName>
        <fullName evidence="7">Dihydroorotase</fullName>
        <ecNumber evidence="7">3.5.2.3</ecNumber>
    </submittedName>
</protein>
<dbReference type="InterPro" id="IPR050138">
    <property type="entry name" value="DHOase/Allantoinase_Hydrolase"/>
</dbReference>
<dbReference type="GO" id="GO:0005737">
    <property type="term" value="C:cytoplasm"/>
    <property type="evidence" value="ECO:0007669"/>
    <property type="project" value="TreeGrafter"/>
</dbReference>
<dbReference type="InterPro" id="IPR011059">
    <property type="entry name" value="Metal-dep_hydrolase_composite"/>
</dbReference>
<dbReference type="InterPro" id="IPR032466">
    <property type="entry name" value="Metal_Hydrolase"/>
</dbReference>
<keyword evidence="5 7" id="KW-0378">Hydrolase</keyword>
<dbReference type="EMBL" id="JACIEQ010000006">
    <property type="protein sequence ID" value="MBB4023521.1"/>
    <property type="molecule type" value="Genomic_DNA"/>
</dbReference>
<dbReference type="PROSITE" id="PS00483">
    <property type="entry name" value="DIHYDROOROTASE_2"/>
    <property type="match status" value="1"/>
</dbReference>
<evidence type="ECO:0000256" key="2">
    <source>
        <dbReference type="ARBA" id="ARBA00002368"/>
    </source>
</evidence>
<dbReference type="EC" id="3.5.2.3" evidence="7"/>
<dbReference type="SUPFAM" id="SSF51338">
    <property type="entry name" value="Composite domain of metallo-dependent hydrolases"/>
    <property type="match status" value="1"/>
</dbReference>
<dbReference type="GO" id="GO:0046872">
    <property type="term" value="F:metal ion binding"/>
    <property type="evidence" value="ECO:0007669"/>
    <property type="project" value="UniProtKB-KW"/>
</dbReference>